<feature type="transmembrane region" description="Helical" evidence="2">
    <location>
        <begin position="6"/>
        <end position="24"/>
    </location>
</feature>
<sequence length="210" mass="23120">MFVKLMMFTCINLMLMVGVLAIIVHSKGLDESNSNDFELPCEAIRVTTALWDTFAGLDYEPEEKVELGRKIEEIFFSSMSNVDGKGNWNLPERFGGDKPKRSEVCTSSSSTRETPSASESLASAIFRLCTSTNEDEDLCGLKVGGIGKCADEGVDVRVTFTNVWGDYYSNGVMNRCGGTDSSSMEGAKNNLSKAITKIESVLKKRHIRQE</sequence>
<keyword evidence="2" id="KW-1133">Transmembrane helix</keyword>
<feature type="region of interest" description="Disordered" evidence="1">
    <location>
        <begin position="90"/>
        <end position="116"/>
    </location>
</feature>
<keyword evidence="2" id="KW-0472">Membrane</keyword>
<evidence type="ECO:0000256" key="2">
    <source>
        <dbReference type="SAM" id="Phobius"/>
    </source>
</evidence>
<dbReference type="Proteomes" id="UP000000702">
    <property type="component" value="Unassembled WGS sequence"/>
</dbReference>
<proteinExistence type="predicted"/>
<keyword evidence="2" id="KW-0812">Transmembrane</keyword>
<accession>F9WEQ2</accession>
<comment type="caution">
    <text evidence="3">The sequence shown here is derived from an EMBL/GenBank/DDBJ whole genome shotgun (WGS) entry which is preliminary data.</text>
</comment>
<evidence type="ECO:0000313" key="4">
    <source>
        <dbReference type="Proteomes" id="UP000000702"/>
    </source>
</evidence>
<dbReference type="VEuPathDB" id="TriTrypDB:TcIL3000_0_07780"/>
<organism evidence="3 4">
    <name type="scientific">Trypanosoma congolense (strain IL3000)</name>
    <dbReference type="NCBI Taxonomy" id="1068625"/>
    <lineage>
        <taxon>Eukaryota</taxon>
        <taxon>Discoba</taxon>
        <taxon>Euglenozoa</taxon>
        <taxon>Kinetoplastea</taxon>
        <taxon>Metakinetoplastina</taxon>
        <taxon>Trypanosomatida</taxon>
        <taxon>Trypanosomatidae</taxon>
        <taxon>Trypanosoma</taxon>
        <taxon>Nannomonas</taxon>
    </lineage>
</organism>
<feature type="compositionally biased region" description="Basic and acidic residues" evidence="1">
    <location>
        <begin position="94"/>
        <end position="103"/>
    </location>
</feature>
<dbReference type="AlphaFoldDB" id="F9WEQ2"/>
<evidence type="ECO:0000313" key="3">
    <source>
        <dbReference type="EMBL" id="CCD15766.1"/>
    </source>
</evidence>
<evidence type="ECO:0000256" key="1">
    <source>
        <dbReference type="SAM" id="MobiDB-lite"/>
    </source>
</evidence>
<gene>
    <name evidence="3" type="ORF">TCIL3000_0_07780</name>
</gene>
<feature type="compositionally biased region" description="Low complexity" evidence="1">
    <location>
        <begin position="106"/>
        <end position="116"/>
    </location>
</feature>
<reference evidence="3 4" key="2">
    <citation type="journal article" date="2012" name="Proc. Natl. Acad. Sci. U.S.A.">
        <title>Antigenic diversity is generated by distinct evolutionary mechanisms in African trypanosome species.</title>
        <authorList>
            <person name="Jackson A.P."/>
            <person name="Berry A."/>
            <person name="Aslett M."/>
            <person name="Allison H.C."/>
            <person name="Burton P."/>
            <person name="Vavrova-Anderson J."/>
            <person name="Brown R."/>
            <person name="Browne H."/>
            <person name="Corton N."/>
            <person name="Hauser H."/>
            <person name="Gamble J."/>
            <person name="Gilderthorp R."/>
            <person name="Marcello L."/>
            <person name="McQuillan J."/>
            <person name="Otto T.D."/>
            <person name="Quail M.A."/>
            <person name="Sanders M.J."/>
            <person name="van Tonder A."/>
            <person name="Ginger M.L."/>
            <person name="Field M.C."/>
            <person name="Barry J.D."/>
            <person name="Hertz-Fowler C."/>
            <person name="Berriman M."/>
        </authorList>
    </citation>
    <scope>NUCLEOTIDE SEQUENCE [LARGE SCALE GENOMIC DNA]</scope>
    <source>
        <strain evidence="3 4">IL3000</strain>
    </source>
</reference>
<reference evidence="4" key="1">
    <citation type="submission" date="2011-07" db="EMBL/GenBank/DDBJ databases">
        <title>Divergent evolution of antigenic variation in African trypanosomes.</title>
        <authorList>
            <person name="Jackson A.P."/>
            <person name="Berry A."/>
            <person name="Allison H.C."/>
            <person name="Burton P."/>
            <person name="Anderson J."/>
            <person name="Aslett M."/>
            <person name="Brown R."/>
            <person name="Corton N."/>
            <person name="Harris D."/>
            <person name="Hauser H."/>
            <person name="Gamble J."/>
            <person name="Gilderthorp R."/>
            <person name="McQuillan J."/>
            <person name="Quail M.A."/>
            <person name="Sanders M."/>
            <person name="Van Tonder A."/>
            <person name="Ginger M.L."/>
            <person name="Donelson J.E."/>
            <person name="Field M.C."/>
            <person name="Barry J.D."/>
            <person name="Berriman M."/>
            <person name="Hertz-Fowler C."/>
        </authorList>
    </citation>
    <scope>NUCLEOTIDE SEQUENCE [LARGE SCALE GENOMIC DNA]</scope>
    <source>
        <strain evidence="4">IL3000</strain>
    </source>
</reference>
<name>F9WEQ2_TRYCI</name>
<dbReference type="EMBL" id="CAEQ01002049">
    <property type="protein sequence ID" value="CCD15766.1"/>
    <property type="molecule type" value="Genomic_DNA"/>
</dbReference>
<protein>
    <submittedName>
        <fullName evidence="3">WGS project CAEQ00000000 data, annotated contig 301</fullName>
    </submittedName>
</protein>
<keyword evidence="4" id="KW-1185">Reference proteome</keyword>